<evidence type="ECO:0000256" key="1">
    <source>
        <dbReference type="SAM" id="MobiDB-lite"/>
    </source>
</evidence>
<feature type="non-terminal residue" evidence="2">
    <location>
        <position position="1"/>
    </location>
</feature>
<dbReference type="InterPro" id="IPR019465">
    <property type="entry name" value="Cog5"/>
</dbReference>
<protein>
    <submittedName>
        <fullName evidence="2">Uncharacterized protein</fullName>
    </submittedName>
</protein>
<name>A0AAN5I5X8_9BILA</name>
<dbReference type="AlphaFoldDB" id="A0AAN5I5X8"/>
<dbReference type="PANTHER" id="PTHR13228">
    <property type="entry name" value="CONSERVED OLIGOMERIC GOLGI COMPLEX COMPONENT 5"/>
    <property type="match status" value="1"/>
</dbReference>
<feature type="compositionally biased region" description="Polar residues" evidence="1">
    <location>
        <begin position="319"/>
        <end position="335"/>
    </location>
</feature>
<reference evidence="3" key="1">
    <citation type="submission" date="2022-10" db="EMBL/GenBank/DDBJ databases">
        <title>Genome assembly of Pristionchus species.</title>
        <authorList>
            <person name="Yoshida K."/>
            <person name="Sommer R.J."/>
        </authorList>
    </citation>
    <scope>NUCLEOTIDE SEQUENCE [LARGE SCALE GENOMIC DNA]</scope>
    <source>
        <strain evidence="3">RS5460</strain>
    </source>
</reference>
<dbReference type="PANTHER" id="PTHR13228:SF3">
    <property type="entry name" value="CONSERVED OLIGOMERIC GOLGI COMPLEX SUBUNIT 5"/>
    <property type="match status" value="1"/>
</dbReference>
<sequence>GMSHPPAVDSLEDYVWGRIRESDYLEKVARADSETADVILARVQLIDTDLNRQLRRGVEENLSRLLDQTTALEGLERRQKNVHVQMDYVKEGCSRIAQSLASQLSEYREGVEVAGRLLNARNILGDAMRCEELMDQFDKRRDLVKRSEIICEMRWILKENPSLHEISWLVPTIGGRLKKATTELQSSSSEELRRGLDTLNSSTVSASLRALKNLGTMDGELESVITRSMASLDSSFLQLAAAPSSSPSLLPSVVNGVQTQLEQAALLGENHLIKVSERLGRTMRARVPLDAPYALRLVQSVSRVLASFALSLLLTHSSRGGNATTQTRHSQSVLVSSARRHQRARSGSIRPFEQIRRSVDNSNGGGTSSVGMGTLNYTRGEQPGIWRSASN</sequence>
<gene>
    <name evidence="2" type="ORF">PMAYCL1PPCAC_23668</name>
</gene>
<evidence type="ECO:0000313" key="3">
    <source>
        <dbReference type="Proteomes" id="UP001328107"/>
    </source>
</evidence>
<organism evidence="2 3">
    <name type="scientific">Pristionchus mayeri</name>
    <dbReference type="NCBI Taxonomy" id="1317129"/>
    <lineage>
        <taxon>Eukaryota</taxon>
        <taxon>Metazoa</taxon>
        <taxon>Ecdysozoa</taxon>
        <taxon>Nematoda</taxon>
        <taxon>Chromadorea</taxon>
        <taxon>Rhabditida</taxon>
        <taxon>Rhabditina</taxon>
        <taxon>Diplogasteromorpha</taxon>
        <taxon>Diplogasteroidea</taxon>
        <taxon>Neodiplogasteridae</taxon>
        <taxon>Pristionchus</taxon>
    </lineage>
</organism>
<dbReference type="Proteomes" id="UP001328107">
    <property type="component" value="Unassembled WGS sequence"/>
</dbReference>
<dbReference type="EMBL" id="BTRK01000005">
    <property type="protein sequence ID" value="GMR53473.1"/>
    <property type="molecule type" value="Genomic_DNA"/>
</dbReference>
<accession>A0AAN5I5X8</accession>
<dbReference type="GO" id="GO:0017119">
    <property type="term" value="C:Golgi transport complex"/>
    <property type="evidence" value="ECO:0007669"/>
    <property type="project" value="InterPro"/>
</dbReference>
<evidence type="ECO:0000313" key="2">
    <source>
        <dbReference type="EMBL" id="GMR53473.1"/>
    </source>
</evidence>
<proteinExistence type="predicted"/>
<feature type="region of interest" description="Disordered" evidence="1">
    <location>
        <begin position="319"/>
        <end position="391"/>
    </location>
</feature>
<feature type="compositionally biased region" description="Polar residues" evidence="1">
    <location>
        <begin position="369"/>
        <end position="379"/>
    </location>
</feature>
<dbReference type="GO" id="GO:0006891">
    <property type="term" value="P:intra-Golgi vesicle-mediated transport"/>
    <property type="evidence" value="ECO:0007669"/>
    <property type="project" value="InterPro"/>
</dbReference>
<keyword evidence="3" id="KW-1185">Reference proteome</keyword>
<comment type="caution">
    <text evidence="2">The sequence shown here is derived from an EMBL/GenBank/DDBJ whole genome shotgun (WGS) entry which is preliminary data.</text>
</comment>